<dbReference type="Proteomes" id="UP000234323">
    <property type="component" value="Unassembled WGS sequence"/>
</dbReference>
<keyword evidence="3" id="KW-1185">Reference proteome</keyword>
<reference evidence="2 3" key="1">
    <citation type="submission" date="2015-10" db="EMBL/GenBank/DDBJ databases">
        <title>Genome analyses suggest a sexual origin of heterokaryosis in a supposedly ancient asexual fungus.</title>
        <authorList>
            <person name="Ropars J."/>
            <person name="Sedzielewska K."/>
            <person name="Noel J."/>
            <person name="Charron P."/>
            <person name="Farinelli L."/>
            <person name="Marton T."/>
            <person name="Kruger M."/>
            <person name="Pelin A."/>
            <person name="Brachmann A."/>
            <person name="Corradi N."/>
        </authorList>
    </citation>
    <scope>NUCLEOTIDE SEQUENCE [LARGE SCALE GENOMIC DNA]</scope>
    <source>
        <strain evidence="2 3">A4</strain>
    </source>
</reference>
<dbReference type="VEuPathDB" id="FungiDB:RhiirFUN_015245"/>
<feature type="region of interest" description="Disordered" evidence="1">
    <location>
        <begin position="113"/>
        <end position="197"/>
    </location>
</feature>
<feature type="compositionally biased region" description="Acidic residues" evidence="1">
    <location>
        <begin position="113"/>
        <end position="126"/>
    </location>
</feature>
<feature type="compositionally biased region" description="Basic and acidic residues" evidence="1">
    <location>
        <begin position="166"/>
        <end position="182"/>
    </location>
</feature>
<dbReference type="AlphaFoldDB" id="A0A2I1HJT8"/>
<dbReference type="EMBL" id="LLXI01003379">
    <property type="protein sequence ID" value="PKY59135.1"/>
    <property type="molecule type" value="Genomic_DNA"/>
</dbReference>
<feature type="compositionally biased region" description="Low complexity" evidence="1">
    <location>
        <begin position="129"/>
        <end position="141"/>
    </location>
</feature>
<dbReference type="VEuPathDB" id="FungiDB:FUN_014679"/>
<dbReference type="VEuPathDB" id="FungiDB:RhiirA1_450895"/>
<proteinExistence type="predicted"/>
<protein>
    <submittedName>
        <fullName evidence="2">Uncharacterized protein</fullName>
    </submittedName>
</protein>
<evidence type="ECO:0000313" key="3">
    <source>
        <dbReference type="Proteomes" id="UP000234323"/>
    </source>
</evidence>
<accession>A0A2I1HJT8</accession>
<evidence type="ECO:0000313" key="2">
    <source>
        <dbReference type="EMBL" id="PKY59135.1"/>
    </source>
</evidence>
<sequence>MSNMGDLVRNPNNAEDFLKFISYNSEMFLHRVTLQLGLFVENGFLKALFDKGPQAMDKVQLLVETFGKSANLNHFASQPTTFSLIFSIALYVSSRSWDNFAARAYSIYGDMGDDTESECPSVDDELFASTSSSNPKSTPNPVIETPPILPDVDMTPVDQTVTPETSWKKDKQKARITDDKQVKNQSTTANPEADDQQEQVRDIIVYDIPYTWEWLGR</sequence>
<name>A0A2I1HJT8_9GLOM</name>
<organism evidence="2 3">
    <name type="scientific">Rhizophagus irregularis</name>
    <dbReference type="NCBI Taxonomy" id="588596"/>
    <lineage>
        <taxon>Eukaryota</taxon>
        <taxon>Fungi</taxon>
        <taxon>Fungi incertae sedis</taxon>
        <taxon>Mucoromycota</taxon>
        <taxon>Glomeromycotina</taxon>
        <taxon>Glomeromycetes</taxon>
        <taxon>Glomerales</taxon>
        <taxon>Glomeraceae</taxon>
        <taxon>Rhizophagus</taxon>
    </lineage>
</organism>
<gene>
    <name evidence="2" type="ORF">RhiirA4_481629</name>
</gene>
<evidence type="ECO:0000256" key="1">
    <source>
        <dbReference type="SAM" id="MobiDB-lite"/>
    </source>
</evidence>
<comment type="caution">
    <text evidence="2">The sequence shown here is derived from an EMBL/GenBank/DDBJ whole genome shotgun (WGS) entry which is preliminary data.</text>
</comment>